<feature type="binding site" evidence="6">
    <location>
        <position position="342"/>
    </location>
    <ligand>
        <name>CoA</name>
        <dbReference type="ChEBI" id="CHEBI:57287"/>
    </ligand>
</feature>
<comment type="function">
    <text evidence="6">Catalyzes the conversion of acetate into acetyl-CoA (AcCoA), an essential intermediate at the junction of anabolic and catabolic pathways. AcsA undergoes a two-step reaction. In the first half reaction, AcsA combines acetate with ATP to form acetyl-adenylate (AcAMP) intermediate. In the second half reaction, it can then transfer the acetyl group from AcAMP to the sulfhydryl group of CoA, forming the product AcCoA.</text>
</comment>
<feature type="binding site" evidence="6">
    <location>
        <position position="524"/>
    </location>
    <ligand>
        <name>ATP</name>
        <dbReference type="ChEBI" id="CHEBI:30616"/>
    </ligand>
</feature>
<dbReference type="InterPro" id="IPR000873">
    <property type="entry name" value="AMP-dep_synth/lig_dom"/>
</dbReference>
<dbReference type="PANTHER" id="PTHR24095:SF14">
    <property type="entry name" value="ACETYL-COENZYME A SYNTHETASE 1"/>
    <property type="match status" value="1"/>
</dbReference>
<dbReference type="Proteomes" id="UP000320876">
    <property type="component" value="Unassembled WGS sequence"/>
</dbReference>
<dbReference type="GO" id="GO:0005829">
    <property type="term" value="C:cytosol"/>
    <property type="evidence" value="ECO:0007669"/>
    <property type="project" value="TreeGrafter"/>
</dbReference>
<comment type="catalytic activity">
    <reaction evidence="6">
        <text>acetate + ATP + CoA = acetyl-CoA + AMP + diphosphate</text>
        <dbReference type="Rhea" id="RHEA:23176"/>
        <dbReference type="ChEBI" id="CHEBI:30089"/>
        <dbReference type="ChEBI" id="CHEBI:30616"/>
        <dbReference type="ChEBI" id="CHEBI:33019"/>
        <dbReference type="ChEBI" id="CHEBI:57287"/>
        <dbReference type="ChEBI" id="CHEBI:57288"/>
        <dbReference type="ChEBI" id="CHEBI:456215"/>
        <dbReference type="EC" id="6.2.1.1"/>
    </reaction>
</comment>
<feature type="binding site" evidence="6">
    <location>
        <position position="548"/>
    </location>
    <ligand>
        <name>Mg(2+)</name>
        <dbReference type="ChEBI" id="CHEBI:18420"/>
    </ligand>
</feature>
<feature type="binding site" evidence="6">
    <location>
        <position position="551"/>
    </location>
    <ligand>
        <name>Mg(2+)</name>
        <dbReference type="ChEBI" id="CHEBI:18420"/>
    </ligand>
</feature>
<feature type="binding site" evidence="6">
    <location>
        <begin position="418"/>
        <end position="423"/>
    </location>
    <ligand>
        <name>ATP</name>
        <dbReference type="ChEBI" id="CHEBI:30616"/>
    </ligand>
</feature>
<dbReference type="InterPro" id="IPR011904">
    <property type="entry name" value="Ac_CoA_lig"/>
</dbReference>
<comment type="cofactor">
    <cofactor evidence="6">
        <name>Mg(2+)</name>
        <dbReference type="ChEBI" id="CHEBI:18420"/>
    </cofactor>
</comment>
<evidence type="ECO:0000259" key="8">
    <source>
        <dbReference type="Pfam" id="PF13193"/>
    </source>
</evidence>
<dbReference type="Pfam" id="PF16177">
    <property type="entry name" value="ACAS_N"/>
    <property type="match status" value="1"/>
</dbReference>
<comment type="PTM">
    <text evidence="6">Acetylated. Deacetylation by the SIR2-homolog deacetylase activates the enzyme.</text>
</comment>
<feature type="binding site" evidence="6">
    <location>
        <position position="532"/>
    </location>
    <ligand>
        <name>CoA</name>
        <dbReference type="ChEBI" id="CHEBI:57287"/>
    </ligand>
</feature>
<gene>
    <name evidence="6" type="primary">acsA</name>
    <name evidence="10" type="ORF">FB471_4247</name>
</gene>
<dbReference type="FunFam" id="3.40.50.12780:FF:000001">
    <property type="entry name" value="Acetyl-coenzyme A synthetase"/>
    <property type="match status" value="1"/>
</dbReference>
<dbReference type="InterPro" id="IPR042099">
    <property type="entry name" value="ANL_N_sf"/>
</dbReference>
<dbReference type="EC" id="6.2.1.1" evidence="6"/>
<dbReference type="PANTHER" id="PTHR24095">
    <property type="entry name" value="ACETYL-COENZYME A SYNTHETASE"/>
    <property type="match status" value="1"/>
</dbReference>
<feature type="domain" description="Acetyl-coenzyme A synthetase N-terminal" evidence="9">
    <location>
        <begin position="34"/>
        <end position="85"/>
    </location>
</feature>
<dbReference type="GO" id="GO:0003987">
    <property type="term" value="F:acetate-CoA ligase activity"/>
    <property type="evidence" value="ECO:0007669"/>
    <property type="project" value="UniProtKB-UniRule"/>
</dbReference>
<dbReference type="Gene3D" id="3.30.300.30">
    <property type="match status" value="1"/>
</dbReference>
<comment type="similarity">
    <text evidence="1 6">Belongs to the ATP-dependent AMP-binding enzyme family.</text>
</comment>
<dbReference type="InterPro" id="IPR045851">
    <property type="entry name" value="AMP-bd_C_sf"/>
</dbReference>
<dbReference type="RefSeq" id="WP_142000129.1">
    <property type="nucleotide sequence ID" value="NZ_VFML01000001.1"/>
</dbReference>
<dbReference type="Pfam" id="PF13193">
    <property type="entry name" value="AMP-binding_C"/>
    <property type="match status" value="1"/>
</dbReference>
<dbReference type="GO" id="GO:0019427">
    <property type="term" value="P:acetyl-CoA biosynthetic process from acetate"/>
    <property type="evidence" value="ECO:0007669"/>
    <property type="project" value="UniProtKB-UniRule"/>
</dbReference>
<proteinExistence type="inferred from homology"/>
<dbReference type="Pfam" id="PF00501">
    <property type="entry name" value="AMP-binding"/>
    <property type="match status" value="1"/>
</dbReference>
<evidence type="ECO:0000256" key="3">
    <source>
        <dbReference type="ARBA" id="ARBA00022741"/>
    </source>
</evidence>
<name>A0A542DMY3_AMYCI</name>
<comment type="caution">
    <text evidence="6">Lacks conserved residue(s) required for the propagation of feature annotation.</text>
</comment>
<protein>
    <recommendedName>
        <fullName evidence="6">Acetyl-coenzyme A synthetase</fullName>
        <shortName evidence="6">AcCoA synthetase</shortName>
        <shortName evidence="6">Acs</shortName>
        <ecNumber evidence="6">6.2.1.1</ecNumber>
    </recommendedName>
    <alternativeName>
        <fullName evidence="6">Acetate--CoA ligase</fullName>
    </alternativeName>
    <alternativeName>
        <fullName evidence="6">Acyl-activating enzyme</fullName>
    </alternativeName>
</protein>
<keyword evidence="6" id="KW-0479">Metal-binding</keyword>
<evidence type="ECO:0000259" key="9">
    <source>
        <dbReference type="Pfam" id="PF16177"/>
    </source>
</evidence>
<dbReference type="AlphaFoldDB" id="A0A542DMY3"/>
<dbReference type="Gene3D" id="3.40.50.12780">
    <property type="entry name" value="N-terminal domain of ligase-like"/>
    <property type="match status" value="1"/>
</dbReference>
<evidence type="ECO:0000256" key="5">
    <source>
        <dbReference type="ARBA" id="ARBA00022990"/>
    </source>
</evidence>
<keyword evidence="11" id="KW-1185">Reference proteome</keyword>
<dbReference type="InterPro" id="IPR020845">
    <property type="entry name" value="AMP-binding_CS"/>
</dbReference>
<dbReference type="SUPFAM" id="SSF56801">
    <property type="entry name" value="Acetyl-CoA synthetase-like"/>
    <property type="match status" value="1"/>
</dbReference>
<dbReference type="GO" id="GO:0016208">
    <property type="term" value="F:AMP binding"/>
    <property type="evidence" value="ECO:0007669"/>
    <property type="project" value="InterPro"/>
</dbReference>
<evidence type="ECO:0000256" key="2">
    <source>
        <dbReference type="ARBA" id="ARBA00022598"/>
    </source>
</evidence>
<dbReference type="InterPro" id="IPR025110">
    <property type="entry name" value="AMP-bd_C"/>
</dbReference>
<dbReference type="CDD" id="cd05966">
    <property type="entry name" value="ACS"/>
    <property type="match status" value="1"/>
</dbReference>
<evidence type="ECO:0000256" key="6">
    <source>
        <dbReference type="HAMAP-Rule" id="MF_01123"/>
    </source>
</evidence>
<feature type="binding site" evidence="6">
    <location>
        <position position="546"/>
    </location>
    <ligand>
        <name>Mg(2+)</name>
        <dbReference type="ChEBI" id="CHEBI:18420"/>
    </ligand>
</feature>
<evidence type="ECO:0000256" key="4">
    <source>
        <dbReference type="ARBA" id="ARBA00022840"/>
    </source>
</evidence>
<dbReference type="GO" id="GO:0005524">
    <property type="term" value="F:ATP binding"/>
    <property type="evidence" value="ECO:0007669"/>
    <property type="project" value="UniProtKB-KW"/>
</dbReference>
<keyword evidence="5 6" id="KW-0007">Acetylation</keyword>
<evidence type="ECO:0000256" key="1">
    <source>
        <dbReference type="ARBA" id="ARBA00006432"/>
    </source>
</evidence>
<organism evidence="10 11">
    <name type="scientific">Amycolatopsis cihanbeyliensis</name>
    <dbReference type="NCBI Taxonomy" id="1128664"/>
    <lineage>
        <taxon>Bacteria</taxon>
        <taxon>Bacillati</taxon>
        <taxon>Actinomycetota</taxon>
        <taxon>Actinomycetes</taxon>
        <taxon>Pseudonocardiales</taxon>
        <taxon>Pseudonocardiaceae</taxon>
        <taxon>Amycolatopsis</taxon>
    </lineage>
</organism>
<feature type="binding site" evidence="6">
    <location>
        <begin position="195"/>
        <end position="198"/>
    </location>
    <ligand>
        <name>CoA</name>
        <dbReference type="ChEBI" id="CHEBI:57287"/>
    </ligand>
</feature>
<accession>A0A542DMY3</accession>
<dbReference type="OrthoDB" id="9803968at2"/>
<dbReference type="EMBL" id="VFML01000001">
    <property type="protein sequence ID" value="TQJ04453.1"/>
    <property type="molecule type" value="Genomic_DNA"/>
</dbReference>
<feature type="binding site" evidence="6">
    <location>
        <position position="318"/>
    </location>
    <ligand>
        <name>CoA</name>
        <dbReference type="ChEBI" id="CHEBI:57287"/>
    </ligand>
</feature>
<dbReference type="PROSITE" id="PS00455">
    <property type="entry name" value="AMP_BINDING"/>
    <property type="match status" value="1"/>
</dbReference>
<dbReference type="GO" id="GO:0046872">
    <property type="term" value="F:metal ion binding"/>
    <property type="evidence" value="ECO:0007669"/>
    <property type="project" value="UniProtKB-KW"/>
</dbReference>
<dbReference type="InterPro" id="IPR032387">
    <property type="entry name" value="ACAS_N"/>
</dbReference>
<feature type="domain" description="AMP-binding enzyme C-terminal" evidence="8">
    <location>
        <begin position="540"/>
        <end position="619"/>
    </location>
</feature>
<feature type="domain" description="AMP-dependent synthetase/ligase" evidence="7">
    <location>
        <begin position="89"/>
        <end position="485"/>
    </location>
</feature>
<keyword evidence="3 6" id="KW-0547">Nucleotide-binding</keyword>
<feature type="modified residue" description="N6-acetyllysine" evidence="6">
    <location>
        <position position="619"/>
    </location>
</feature>
<feature type="binding site" evidence="6">
    <location>
        <position position="535"/>
    </location>
    <ligand>
        <name>ATP</name>
        <dbReference type="ChEBI" id="CHEBI:30616"/>
    </ligand>
</feature>
<dbReference type="NCBIfam" id="TIGR02188">
    <property type="entry name" value="Ac_CoA_lig_AcsA"/>
    <property type="match status" value="1"/>
</dbReference>
<evidence type="ECO:0000313" key="10">
    <source>
        <dbReference type="EMBL" id="TQJ04453.1"/>
    </source>
</evidence>
<dbReference type="NCBIfam" id="NF001208">
    <property type="entry name" value="PRK00174.1"/>
    <property type="match status" value="1"/>
</dbReference>
<keyword evidence="2 6" id="KW-0436">Ligase</keyword>
<dbReference type="HAMAP" id="MF_01123">
    <property type="entry name" value="Ac_CoA_synth"/>
    <property type="match status" value="1"/>
</dbReference>
<feature type="binding site" evidence="6">
    <location>
        <position position="509"/>
    </location>
    <ligand>
        <name>ATP</name>
        <dbReference type="ChEBI" id="CHEBI:30616"/>
    </ligand>
</feature>
<sequence length="660" mass="71868">MTEQSPALDNLLSETRTFPPDGEFAAQANAGAGMYAEAQSDREGFWAEQAEKLDWESRWDQVVDWSNAPFARWFVGGRLNVAFNCVDRHVAAGFGDQVAIHWVGEPGDTREITYAQLQEEVCRAANGLASLGVVAGDRVAIQLQMIPEAIVAMLACARIGALHSVVFGGFSPTALRARVDDAEAKVVITSDGQYRRGKAAAMKAQVDEALVGAESVQRVLVVRRTGAETPEEVPWTESRDIWWHELMATQPAEHEAEAFDSEHPLFILYTSGTTGKPKGILHTSGGYLTQAAYTHRVVFDHKPGQDVYWCTADIGWVTGHSYIVYGPLANRATQVVYEGTPNTPHEGRHWEIVQNYKVSIYYTAPTLIRTFMKWGSDIPAKYDLSSLRVLGSVGEPINPEAWMWYREHIGGGRAPIVDTWWQTETGAIMISPLPGVTHTKPGSAQAPLPGISAKVVDDNGAEVPAGGGGYLVLDKPWPAMLRGIWGDDERYRETYWSRFADQGFYFAGDGAKYDSDGDIWLLGRVDDVMNVSGHRISTTEVESALVSHPAVAEAAVVGASDATTGQGIVAFVILRGSSTDAGEQTVQDLRNHVAGEIGPIAKPRQIMVVSELPKTRSGKIMRRLLRDVAENRDVGDVTTLADASVMDQIASGLKSGSDED</sequence>
<evidence type="ECO:0000259" key="7">
    <source>
        <dbReference type="Pfam" id="PF00501"/>
    </source>
</evidence>
<reference evidence="10 11" key="1">
    <citation type="submission" date="2019-06" db="EMBL/GenBank/DDBJ databases">
        <title>Sequencing the genomes of 1000 actinobacteria strains.</title>
        <authorList>
            <person name="Klenk H.-P."/>
        </authorList>
    </citation>
    <scope>NUCLEOTIDE SEQUENCE [LARGE SCALE GENOMIC DNA]</scope>
    <source>
        <strain evidence="10 11">DSM 45679</strain>
    </source>
</reference>
<keyword evidence="6" id="KW-0460">Magnesium</keyword>
<comment type="caution">
    <text evidence="10">The sequence shown here is derived from an EMBL/GenBank/DDBJ whole genome shotgun (WGS) entry which is preliminary data.</text>
</comment>
<evidence type="ECO:0000313" key="11">
    <source>
        <dbReference type="Proteomes" id="UP000320876"/>
    </source>
</evidence>
<feature type="binding site" evidence="6">
    <location>
        <begin position="394"/>
        <end position="396"/>
    </location>
    <ligand>
        <name>ATP</name>
        <dbReference type="ChEBI" id="CHEBI:30616"/>
    </ligand>
</feature>
<keyword evidence="4 6" id="KW-0067">ATP-binding</keyword>